<protein>
    <submittedName>
        <fullName evidence="3">Alpha/beta hydrolase</fullName>
    </submittedName>
</protein>
<dbReference type="EMBL" id="JAQFWQ010000096">
    <property type="protein sequence ID" value="MDA2813915.1"/>
    <property type="molecule type" value="Genomic_DNA"/>
</dbReference>
<keyword evidence="3" id="KW-0378">Hydrolase</keyword>
<name>A0ABT4UAF7_9ACTN</name>
<feature type="transmembrane region" description="Helical" evidence="2">
    <location>
        <begin position="38"/>
        <end position="60"/>
    </location>
</feature>
<keyword evidence="2" id="KW-0472">Membrane</keyword>
<evidence type="ECO:0000256" key="2">
    <source>
        <dbReference type="SAM" id="Phobius"/>
    </source>
</evidence>
<keyword evidence="2" id="KW-0812">Transmembrane</keyword>
<dbReference type="RefSeq" id="WP_270689125.1">
    <property type="nucleotide sequence ID" value="NZ_JAQFWQ010000096.1"/>
</dbReference>
<proteinExistence type="predicted"/>
<feature type="region of interest" description="Disordered" evidence="1">
    <location>
        <begin position="78"/>
        <end position="132"/>
    </location>
</feature>
<comment type="caution">
    <text evidence="3">The sequence shown here is derived from an EMBL/GenBank/DDBJ whole genome shotgun (WGS) entry which is preliminary data.</text>
</comment>
<feature type="transmembrane region" description="Helical" evidence="2">
    <location>
        <begin position="12"/>
        <end position="32"/>
    </location>
</feature>
<keyword evidence="2" id="KW-1133">Transmembrane helix</keyword>
<evidence type="ECO:0000256" key="1">
    <source>
        <dbReference type="SAM" id="MobiDB-lite"/>
    </source>
</evidence>
<dbReference type="Proteomes" id="UP001527866">
    <property type="component" value="Unassembled WGS sequence"/>
</dbReference>
<dbReference type="GO" id="GO:0016787">
    <property type="term" value="F:hydrolase activity"/>
    <property type="evidence" value="ECO:0007669"/>
    <property type="project" value="UniProtKB-KW"/>
</dbReference>
<keyword evidence="4" id="KW-1185">Reference proteome</keyword>
<sequence>MDGDGASHLGHGRSWVCVGLMVAGFAGAGVALALGPAWVWVAVGAVVFVLGGCLALALGIMDDTVTEEQLVRDADREEAVGFAGNTDRPEAATDSTALEEAGADDGDASPGEGPTSSPDAGTVPPPPRAEATPEELGRYCLAAIRREFGPPGMSPEGDRMRWKVQDAVWRLRDLPPEEGEHEDARRSLAEVHRRCLEFGARD</sequence>
<evidence type="ECO:0000313" key="3">
    <source>
        <dbReference type="EMBL" id="MDA2813915.1"/>
    </source>
</evidence>
<reference evidence="3 4" key="1">
    <citation type="submission" date="2023-01" db="EMBL/GenBank/DDBJ databases">
        <title>Draft genome sequence of Nocardiopsis sp. RSe5-2 isolated from halophytes.</title>
        <authorList>
            <person name="Duangmal K."/>
            <person name="Chantavorakit T."/>
        </authorList>
    </citation>
    <scope>NUCLEOTIDE SEQUENCE [LARGE SCALE GENOMIC DNA]</scope>
    <source>
        <strain evidence="3 4">RSe5-2</strain>
    </source>
</reference>
<organism evidence="3 4">
    <name type="scientific">Nocardiopsis endophytica</name>
    <dbReference type="NCBI Taxonomy" id="3018445"/>
    <lineage>
        <taxon>Bacteria</taxon>
        <taxon>Bacillati</taxon>
        <taxon>Actinomycetota</taxon>
        <taxon>Actinomycetes</taxon>
        <taxon>Streptosporangiales</taxon>
        <taxon>Nocardiopsidaceae</taxon>
        <taxon>Nocardiopsis</taxon>
    </lineage>
</organism>
<gene>
    <name evidence="3" type="ORF">O4J56_24940</name>
</gene>
<accession>A0ABT4UAF7</accession>
<evidence type="ECO:0000313" key="4">
    <source>
        <dbReference type="Proteomes" id="UP001527866"/>
    </source>
</evidence>